<dbReference type="AlphaFoldDB" id="A0ABD0PCB9"/>
<evidence type="ECO:0000256" key="1">
    <source>
        <dbReference type="SAM" id="MobiDB-lite"/>
    </source>
</evidence>
<dbReference type="EMBL" id="JAMKFB020000016">
    <property type="protein sequence ID" value="KAL0171266.1"/>
    <property type="molecule type" value="Genomic_DNA"/>
</dbReference>
<sequence>PESCMSDSSISHSPSSSPPLPIKAGRLTDLPTTGLLSKHPRGHASDKTLTAKSSIT</sequence>
<feature type="non-terminal residue" evidence="2">
    <location>
        <position position="56"/>
    </location>
</feature>
<protein>
    <submittedName>
        <fullName evidence="2">Uncharacterized protein</fullName>
    </submittedName>
</protein>
<accession>A0ABD0PCB9</accession>
<name>A0ABD0PCB9_CIRMR</name>
<evidence type="ECO:0000313" key="2">
    <source>
        <dbReference type="EMBL" id="KAL0171266.1"/>
    </source>
</evidence>
<comment type="caution">
    <text evidence="2">The sequence shown here is derived from an EMBL/GenBank/DDBJ whole genome shotgun (WGS) entry which is preliminary data.</text>
</comment>
<feature type="compositionally biased region" description="Low complexity" evidence="1">
    <location>
        <begin position="1"/>
        <end position="15"/>
    </location>
</feature>
<dbReference type="Proteomes" id="UP001529510">
    <property type="component" value="Unassembled WGS sequence"/>
</dbReference>
<evidence type="ECO:0000313" key="3">
    <source>
        <dbReference type="Proteomes" id="UP001529510"/>
    </source>
</evidence>
<reference evidence="2 3" key="1">
    <citation type="submission" date="2024-05" db="EMBL/GenBank/DDBJ databases">
        <title>Genome sequencing and assembly of Indian major carp, Cirrhinus mrigala (Hamilton, 1822).</title>
        <authorList>
            <person name="Mohindra V."/>
            <person name="Chowdhury L.M."/>
            <person name="Lal K."/>
            <person name="Jena J.K."/>
        </authorList>
    </citation>
    <scope>NUCLEOTIDE SEQUENCE [LARGE SCALE GENOMIC DNA]</scope>
    <source>
        <strain evidence="2">CM1030</strain>
        <tissue evidence="2">Blood</tissue>
    </source>
</reference>
<feature type="compositionally biased region" description="Polar residues" evidence="1">
    <location>
        <begin position="47"/>
        <end position="56"/>
    </location>
</feature>
<feature type="non-terminal residue" evidence="2">
    <location>
        <position position="1"/>
    </location>
</feature>
<organism evidence="2 3">
    <name type="scientific">Cirrhinus mrigala</name>
    <name type="common">Mrigala</name>
    <dbReference type="NCBI Taxonomy" id="683832"/>
    <lineage>
        <taxon>Eukaryota</taxon>
        <taxon>Metazoa</taxon>
        <taxon>Chordata</taxon>
        <taxon>Craniata</taxon>
        <taxon>Vertebrata</taxon>
        <taxon>Euteleostomi</taxon>
        <taxon>Actinopterygii</taxon>
        <taxon>Neopterygii</taxon>
        <taxon>Teleostei</taxon>
        <taxon>Ostariophysi</taxon>
        <taxon>Cypriniformes</taxon>
        <taxon>Cyprinidae</taxon>
        <taxon>Labeoninae</taxon>
        <taxon>Labeonini</taxon>
        <taxon>Cirrhinus</taxon>
    </lineage>
</organism>
<feature type="region of interest" description="Disordered" evidence="1">
    <location>
        <begin position="1"/>
        <end position="56"/>
    </location>
</feature>
<proteinExistence type="predicted"/>
<keyword evidence="3" id="KW-1185">Reference proteome</keyword>
<gene>
    <name evidence="2" type="ORF">M9458_031577</name>
</gene>